<keyword evidence="2 6" id="KW-0285">Flavoprotein</keyword>
<dbReference type="InterPro" id="IPR039799">
    <property type="entry name" value="ALR/ERV"/>
</dbReference>
<dbReference type="GO" id="GO:0050660">
    <property type="term" value="F:flavin adenine dinucleotide binding"/>
    <property type="evidence" value="ECO:0007669"/>
    <property type="project" value="TreeGrafter"/>
</dbReference>
<evidence type="ECO:0000256" key="5">
    <source>
        <dbReference type="ARBA" id="ARBA00023157"/>
    </source>
</evidence>
<keyword evidence="3 6" id="KW-0274">FAD</keyword>
<dbReference type="FunFam" id="1.20.120.310:FF:000002">
    <property type="entry name" value="Sulfhydryl oxidase"/>
    <property type="match status" value="1"/>
</dbReference>
<feature type="signal peptide" evidence="7">
    <location>
        <begin position="1"/>
        <end position="26"/>
    </location>
</feature>
<feature type="chain" id="PRO_5012724389" description="Sulfhydryl oxidase" evidence="7">
    <location>
        <begin position="27"/>
        <end position="229"/>
    </location>
</feature>
<dbReference type="EC" id="1.8.3.2" evidence="6"/>
<dbReference type="STRING" id="45354.A0A1L0GIE3"/>
<comment type="cofactor">
    <cofactor evidence="1 6">
        <name>FAD</name>
        <dbReference type="ChEBI" id="CHEBI:57692"/>
    </cofactor>
</comment>
<evidence type="ECO:0000256" key="2">
    <source>
        <dbReference type="ARBA" id="ARBA00022630"/>
    </source>
</evidence>
<keyword evidence="5" id="KW-1015">Disulfide bond</keyword>
<evidence type="ECO:0000259" key="8">
    <source>
        <dbReference type="PROSITE" id="PS51324"/>
    </source>
</evidence>
<dbReference type="InterPro" id="IPR036774">
    <property type="entry name" value="ERV/ALR_sulphydryl_oxid_sf"/>
</dbReference>
<evidence type="ECO:0000313" key="9">
    <source>
        <dbReference type="EMBL" id="SGZ55989.1"/>
    </source>
</evidence>
<sequence length="229" mass="25402">MKQTRRPVFSILVLFIVACAIYYVASGDSVSLGESVPMSTKKTTQSDKSAGTQADLVLNNQVAGNKKVAQSDESSQDVGDFTDTPFMPKMANETLKAQLGNSAWHLLHTVLARYPDKPTDQEKNTLKQYIFFFGQVYPCGDCARHFQKLLKAFPPQVNSRKTAALWGCHIHNQVNEKLKKPEYDCTTILEDYDCGCGDDEKANDFTLGNTSLEHLREVKVDEKGGKQGG</sequence>
<evidence type="ECO:0000256" key="7">
    <source>
        <dbReference type="SAM" id="SignalP"/>
    </source>
</evidence>
<dbReference type="SUPFAM" id="SSF69000">
    <property type="entry name" value="FAD-dependent thiol oxidase"/>
    <property type="match status" value="1"/>
</dbReference>
<dbReference type="PROSITE" id="PS51257">
    <property type="entry name" value="PROKAR_LIPOPROTEIN"/>
    <property type="match status" value="1"/>
</dbReference>
<evidence type="ECO:0000313" key="10">
    <source>
        <dbReference type="Proteomes" id="UP000182334"/>
    </source>
</evidence>
<dbReference type="AlphaFoldDB" id="A0A1L0GIE3"/>
<keyword evidence="7" id="KW-0732">Signal</keyword>
<dbReference type="OrthoDB" id="59470at2759"/>
<keyword evidence="4 6" id="KW-0560">Oxidoreductase</keyword>
<name>A0A1L0GIE3_9ASCO</name>
<comment type="catalytic activity">
    <reaction evidence="6">
        <text>2 R'C(R)SH + O2 = R'C(R)S-S(R)CR' + H2O2</text>
        <dbReference type="Rhea" id="RHEA:17357"/>
        <dbReference type="ChEBI" id="CHEBI:15379"/>
        <dbReference type="ChEBI" id="CHEBI:16240"/>
        <dbReference type="ChEBI" id="CHEBI:16520"/>
        <dbReference type="ChEBI" id="CHEBI:17412"/>
        <dbReference type="EC" id="1.8.3.2"/>
    </reaction>
</comment>
<evidence type="ECO:0000256" key="1">
    <source>
        <dbReference type="ARBA" id="ARBA00001974"/>
    </source>
</evidence>
<dbReference type="PANTHER" id="PTHR12645">
    <property type="entry name" value="ALR/ERV"/>
    <property type="match status" value="1"/>
</dbReference>
<reference evidence="9 10" key="1">
    <citation type="submission" date="2016-10" db="EMBL/GenBank/DDBJ databases">
        <authorList>
            <person name="de Groot N.N."/>
        </authorList>
    </citation>
    <scope>NUCLEOTIDE SEQUENCE [LARGE SCALE GENOMIC DNA]</scope>
    <source>
        <strain evidence="9 10">CBS 141442</strain>
    </source>
</reference>
<organism evidence="9 10">
    <name type="scientific">Sungouiella intermedia</name>
    <dbReference type="NCBI Taxonomy" id="45354"/>
    <lineage>
        <taxon>Eukaryota</taxon>
        <taxon>Fungi</taxon>
        <taxon>Dikarya</taxon>
        <taxon>Ascomycota</taxon>
        <taxon>Saccharomycotina</taxon>
        <taxon>Pichiomycetes</taxon>
        <taxon>Metschnikowiaceae</taxon>
        <taxon>Sungouiella</taxon>
    </lineage>
</organism>
<accession>A0A1L0GIE3</accession>
<proteinExistence type="predicted"/>
<dbReference type="Pfam" id="PF04777">
    <property type="entry name" value="Evr1_Alr"/>
    <property type="match status" value="1"/>
</dbReference>
<evidence type="ECO:0000256" key="3">
    <source>
        <dbReference type="ARBA" id="ARBA00022827"/>
    </source>
</evidence>
<dbReference type="Gene3D" id="1.20.120.310">
    <property type="entry name" value="ERV/ALR sulfhydryl oxidase domain"/>
    <property type="match status" value="1"/>
</dbReference>
<dbReference type="GO" id="GO:0016971">
    <property type="term" value="F:flavin-dependent sulfhydryl oxidase activity"/>
    <property type="evidence" value="ECO:0007669"/>
    <property type="project" value="InterPro"/>
</dbReference>
<evidence type="ECO:0000256" key="6">
    <source>
        <dbReference type="RuleBase" id="RU371123"/>
    </source>
</evidence>
<dbReference type="Proteomes" id="UP000182334">
    <property type="component" value="Chromosome V"/>
</dbReference>
<feature type="domain" description="ERV/ALR sulfhydryl oxidase" evidence="8">
    <location>
        <begin position="92"/>
        <end position="192"/>
    </location>
</feature>
<keyword evidence="10" id="KW-1185">Reference proteome</keyword>
<dbReference type="PANTHER" id="PTHR12645:SF1">
    <property type="entry name" value="FAD-LINKED SULFHYDRYL OXIDASE ERV2"/>
    <property type="match status" value="1"/>
</dbReference>
<protein>
    <recommendedName>
        <fullName evidence="6">Sulfhydryl oxidase</fullName>
        <ecNumber evidence="6">1.8.3.2</ecNumber>
    </recommendedName>
</protein>
<dbReference type="EMBL" id="LT635760">
    <property type="protein sequence ID" value="SGZ55989.1"/>
    <property type="molecule type" value="Genomic_DNA"/>
</dbReference>
<dbReference type="InterPro" id="IPR017905">
    <property type="entry name" value="ERV/ALR_sulphydryl_oxidase"/>
</dbReference>
<evidence type="ECO:0000256" key="4">
    <source>
        <dbReference type="ARBA" id="ARBA00023002"/>
    </source>
</evidence>
<gene>
    <name evidence="9" type="ORF">SAMEA4029010_CIC11G00000005606</name>
</gene>
<dbReference type="GO" id="GO:0005739">
    <property type="term" value="C:mitochondrion"/>
    <property type="evidence" value="ECO:0007669"/>
    <property type="project" value="TreeGrafter"/>
</dbReference>
<dbReference type="PROSITE" id="PS51324">
    <property type="entry name" value="ERV_ALR"/>
    <property type="match status" value="1"/>
</dbReference>